<dbReference type="SMART" id="SM00131">
    <property type="entry name" value="KU"/>
    <property type="match status" value="2"/>
</dbReference>
<dbReference type="InterPro" id="IPR036880">
    <property type="entry name" value="Kunitz_BPTI_sf"/>
</dbReference>
<dbReference type="GO" id="GO:0004867">
    <property type="term" value="F:serine-type endopeptidase inhibitor activity"/>
    <property type="evidence" value="ECO:0007669"/>
    <property type="project" value="InterPro"/>
</dbReference>
<dbReference type="CDD" id="cd00109">
    <property type="entry name" value="Kunitz-type"/>
    <property type="match status" value="2"/>
</dbReference>
<organism evidence="3 4">
    <name type="scientific">Holothuria leucospilota</name>
    <name type="common">Black long sea cucumber</name>
    <name type="synonym">Mertensiothuria leucospilota</name>
    <dbReference type="NCBI Taxonomy" id="206669"/>
    <lineage>
        <taxon>Eukaryota</taxon>
        <taxon>Metazoa</taxon>
        <taxon>Echinodermata</taxon>
        <taxon>Eleutherozoa</taxon>
        <taxon>Echinozoa</taxon>
        <taxon>Holothuroidea</taxon>
        <taxon>Aspidochirotacea</taxon>
        <taxon>Aspidochirotida</taxon>
        <taxon>Holothuriidae</taxon>
        <taxon>Holothuria</taxon>
    </lineage>
</organism>
<dbReference type="PANTHER" id="PTHR10083">
    <property type="entry name" value="KUNITZ-TYPE PROTEASE INHIBITOR-RELATED"/>
    <property type="match status" value="1"/>
</dbReference>
<feature type="domain" description="BPTI/Kunitz inhibitor" evidence="2">
    <location>
        <begin position="1"/>
        <end position="49"/>
    </location>
</feature>
<dbReference type="PRINTS" id="PR00759">
    <property type="entry name" value="BASICPTASE"/>
</dbReference>
<evidence type="ECO:0000313" key="3">
    <source>
        <dbReference type="EMBL" id="KAJ8038426.1"/>
    </source>
</evidence>
<gene>
    <name evidence="3" type="ORF">HOLleu_15852</name>
</gene>
<dbReference type="PROSITE" id="PS50279">
    <property type="entry name" value="BPTI_KUNITZ_2"/>
    <property type="match status" value="2"/>
</dbReference>
<dbReference type="Pfam" id="PF00014">
    <property type="entry name" value="Kunitz_BPTI"/>
    <property type="match status" value="2"/>
</dbReference>
<dbReference type="PROSITE" id="PS00280">
    <property type="entry name" value="BPTI_KUNITZ_1"/>
    <property type="match status" value="1"/>
</dbReference>
<feature type="domain" description="BPTI/Kunitz inhibitor" evidence="2">
    <location>
        <begin position="59"/>
        <end position="109"/>
    </location>
</feature>
<dbReference type="Gene3D" id="4.10.410.10">
    <property type="entry name" value="Pancreatic trypsin inhibitor Kunitz domain"/>
    <property type="match status" value="2"/>
</dbReference>
<keyword evidence="1" id="KW-1015">Disulfide bond</keyword>
<name>A0A9Q1C4B4_HOLLE</name>
<comment type="caution">
    <text evidence="3">The sequence shown here is derived from an EMBL/GenBank/DDBJ whole genome shotgun (WGS) entry which is preliminary data.</text>
</comment>
<dbReference type="Proteomes" id="UP001152320">
    <property type="component" value="Chromosome 7"/>
</dbReference>
<dbReference type="PANTHER" id="PTHR10083:SF374">
    <property type="entry name" value="BPTI_KUNITZ INHIBITOR DOMAIN-CONTAINING PROTEIN"/>
    <property type="match status" value="1"/>
</dbReference>
<dbReference type="InterPro" id="IPR050098">
    <property type="entry name" value="TFPI/VKTCI-like"/>
</dbReference>
<evidence type="ECO:0000259" key="2">
    <source>
        <dbReference type="PROSITE" id="PS50279"/>
    </source>
</evidence>
<dbReference type="InterPro" id="IPR020901">
    <property type="entry name" value="Prtase_inh_Kunz-CS"/>
</dbReference>
<protein>
    <submittedName>
        <fullName evidence="3">Carboxypeptidase inhibitor SmCI</fullName>
    </submittedName>
</protein>
<proteinExistence type="predicted"/>
<evidence type="ECO:0000256" key="1">
    <source>
        <dbReference type="ARBA" id="ARBA00023157"/>
    </source>
</evidence>
<dbReference type="SUPFAM" id="SSF57362">
    <property type="entry name" value="BPTI-like"/>
    <property type="match status" value="2"/>
</dbReference>
<dbReference type="AlphaFoldDB" id="A0A9Q1C4B4"/>
<sequence length="177" mass="19297">MPPDPGPCHDKDHRLFYDVHTDICQYFLYGGCEGNQNNFESVEECQSVCGGFAQSSFDCFLLPDPGPCYGHFPRIFYDVYSGTCKDFIYGGCEGNQNNFESVQTCESVCEVSAPSDSGGPKAWRDDLRCGEGYTAPNGEVAQCDPDGTWPCCSPHKWCGNTAAHCTCGGCIDYSGKP</sequence>
<keyword evidence="4" id="KW-1185">Reference proteome</keyword>
<dbReference type="OrthoDB" id="196393at2759"/>
<evidence type="ECO:0000313" key="4">
    <source>
        <dbReference type="Proteomes" id="UP001152320"/>
    </source>
</evidence>
<reference evidence="3" key="1">
    <citation type="submission" date="2021-10" db="EMBL/GenBank/DDBJ databases">
        <title>Tropical sea cucumber genome reveals ecological adaptation and Cuvierian tubules defense mechanism.</title>
        <authorList>
            <person name="Chen T."/>
        </authorList>
    </citation>
    <scope>NUCLEOTIDE SEQUENCE</scope>
    <source>
        <strain evidence="3">Nanhai2018</strain>
        <tissue evidence="3">Muscle</tissue>
    </source>
</reference>
<dbReference type="EMBL" id="JAIZAY010000007">
    <property type="protein sequence ID" value="KAJ8038426.1"/>
    <property type="molecule type" value="Genomic_DNA"/>
</dbReference>
<dbReference type="InterPro" id="IPR002223">
    <property type="entry name" value="Kunitz_BPTI"/>
</dbReference>
<accession>A0A9Q1C4B4</accession>